<proteinExistence type="predicted"/>
<dbReference type="EMBL" id="CP021023">
    <property type="protein sequence ID" value="ARN56314.1"/>
    <property type="molecule type" value="Genomic_DNA"/>
</dbReference>
<keyword evidence="4" id="KW-1185">Reference proteome</keyword>
<dbReference type="AlphaFoldDB" id="A0A1W6LKR1"/>
<sequence precursor="true">MKLFNLFIIAAVSAACIAGSQTALTIYNDNLGVVKEVRDIEFEKGTSRVEFTDVAETIDPTSVSFRPMEEAEISLLEQNYEYDLVDPYKLLEKYIGKKITLFVQRDENVAPVRDEYELLAFKGNDFVVRSRSGVHILNRDLIKGVRFGKEQGDMLTKPTLVWLADSDKDQTIPCQVAYMASRISWKANYSMILSDSENQMEFSGWVTIDNKSGKDYKNAKIKLIAGEVKQERPQTNRRMEQLYAAAAKDGGSGFKEKAFQDFHLYTLGRESTVNNKQVKQIRFIENVKNIDIEKIYKISSQIMDTNTRKENPSVNFEFVNSEDNGMGMPLPEGLIRAFKEDTEDGSLEFVGESGINHTPKDEKVKVQTGNAFDIVGEFKTIKADVKNARLKEFHKEAVIRNHKDEDCIVEVNYKYPAGYSNCRIYDNNLDYKKPEAGVVRFEVPVKANDETKISFEAQISR</sequence>
<dbReference type="PANTHER" id="PTHR38075">
    <property type="entry name" value="DUF4139 DOMAIN-CONTAINING PROTEIN"/>
    <property type="match status" value="1"/>
</dbReference>
<dbReference type="RefSeq" id="WP_085755013.1">
    <property type="nucleotide sequence ID" value="NZ_CP021023.1"/>
</dbReference>
<organism evidence="3 4">
    <name type="scientific">Sedimentisphaera salicampi</name>
    <dbReference type="NCBI Taxonomy" id="1941349"/>
    <lineage>
        <taxon>Bacteria</taxon>
        <taxon>Pseudomonadati</taxon>
        <taxon>Planctomycetota</taxon>
        <taxon>Phycisphaerae</taxon>
        <taxon>Sedimentisphaerales</taxon>
        <taxon>Sedimentisphaeraceae</taxon>
        <taxon>Sedimentisphaera</taxon>
    </lineage>
</organism>
<feature type="signal peptide" evidence="1">
    <location>
        <begin position="1"/>
        <end position="25"/>
    </location>
</feature>
<accession>A0A1W6LKR1</accession>
<feature type="chain" id="PRO_5012754865" description="DUF4139 domain-containing protein" evidence="1">
    <location>
        <begin position="26"/>
        <end position="461"/>
    </location>
</feature>
<dbReference type="KEGG" id="pbp:STSP1_00690"/>
<name>A0A1W6LKR1_9BACT</name>
<reference evidence="4" key="1">
    <citation type="submission" date="2017-04" db="EMBL/GenBank/DDBJ databases">
        <title>Comparative genomics and description of representatives of a novel lineage of planctomycetes thriving in anoxic sediments.</title>
        <authorList>
            <person name="Spring S."/>
            <person name="Bunk B."/>
            <person name="Sproer C."/>
        </authorList>
    </citation>
    <scope>NUCLEOTIDE SEQUENCE [LARGE SCALE GENOMIC DNA]</scope>
    <source>
        <strain evidence="4">ST-PulAB-D4</strain>
    </source>
</reference>
<dbReference type="PANTHER" id="PTHR38075:SF1">
    <property type="entry name" value="DUF4139 DOMAIN-CONTAINING PROTEIN"/>
    <property type="match status" value="1"/>
</dbReference>
<evidence type="ECO:0000313" key="4">
    <source>
        <dbReference type="Proteomes" id="UP000193334"/>
    </source>
</evidence>
<dbReference type="STRING" id="1941349.STSP1_00690"/>
<evidence type="ECO:0000313" key="3">
    <source>
        <dbReference type="EMBL" id="ARN56314.1"/>
    </source>
</evidence>
<protein>
    <recommendedName>
        <fullName evidence="2">DUF4139 domain-containing protein</fullName>
    </recommendedName>
</protein>
<feature type="domain" description="DUF4139" evidence="2">
    <location>
        <begin position="175"/>
        <end position="459"/>
    </location>
</feature>
<dbReference type="InterPro" id="IPR037291">
    <property type="entry name" value="DUF4139"/>
</dbReference>
<gene>
    <name evidence="3" type="ORF">STSP1_00690</name>
</gene>
<dbReference type="PROSITE" id="PS51257">
    <property type="entry name" value="PROKAR_LIPOPROTEIN"/>
    <property type="match status" value="1"/>
</dbReference>
<keyword evidence="1" id="KW-0732">Signal</keyword>
<dbReference type="Proteomes" id="UP000193334">
    <property type="component" value="Chromosome"/>
</dbReference>
<dbReference type="Pfam" id="PF13598">
    <property type="entry name" value="DUF4139"/>
    <property type="match status" value="1"/>
</dbReference>
<evidence type="ECO:0000256" key="1">
    <source>
        <dbReference type="SAM" id="SignalP"/>
    </source>
</evidence>
<evidence type="ECO:0000259" key="2">
    <source>
        <dbReference type="Pfam" id="PF13598"/>
    </source>
</evidence>